<dbReference type="InterPro" id="IPR005532">
    <property type="entry name" value="SUMF_dom"/>
</dbReference>
<dbReference type="RefSeq" id="WP_343051695.1">
    <property type="nucleotide sequence ID" value="NZ_JACBZR010000001.1"/>
</dbReference>
<dbReference type="InterPro" id="IPR042095">
    <property type="entry name" value="SUMF_sf"/>
</dbReference>
<dbReference type="PANTHER" id="PTHR23150">
    <property type="entry name" value="SULFATASE MODIFYING FACTOR 1, 2"/>
    <property type="match status" value="1"/>
</dbReference>
<protein>
    <submittedName>
        <fullName evidence="2">Formylglycine-generating enzyme required for sulfatase activity</fullName>
    </submittedName>
</protein>
<dbReference type="Proteomes" id="UP000564496">
    <property type="component" value="Unassembled WGS sequence"/>
</dbReference>
<reference evidence="2 3" key="1">
    <citation type="submission" date="2020-07" db="EMBL/GenBank/DDBJ databases">
        <title>Sequencing the genomes of 1000 actinobacteria strains.</title>
        <authorList>
            <person name="Klenk H.-P."/>
        </authorList>
    </citation>
    <scope>NUCLEOTIDE SEQUENCE [LARGE SCALE GENOMIC DNA]</scope>
    <source>
        <strain evidence="2 3">DSM 26487</strain>
    </source>
</reference>
<dbReference type="EMBL" id="JACBZR010000001">
    <property type="protein sequence ID" value="NYI79283.1"/>
    <property type="molecule type" value="Genomic_DNA"/>
</dbReference>
<dbReference type="Gene3D" id="3.90.1580.10">
    <property type="entry name" value="paralog of FGE (formylglycine-generating enzyme)"/>
    <property type="match status" value="1"/>
</dbReference>
<comment type="caution">
    <text evidence="2">The sequence shown here is derived from an EMBL/GenBank/DDBJ whole genome shotgun (WGS) entry which is preliminary data.</text>
</comment>
<evidence type="ECO:0000259" key="1">
    <source>
        <dbReference type="Pfam" id="PF03781"/>
    </source>
</evidence>
<dbReference type="InterPro" id="IPR051043">
    <property type="entry name" value="Sulfatase_Mod_Factor_Kinase"/>
</dbReference>
<sequence>MLIDMVRLPSGGPVAEAMVDRRTGRTWTVEVDPIEIATTVITVRQWNAVFDTVTAPSEGDLPKVDVSWRQAVSFCNEMSLRDGLTPPYAITTVEPPVRQNSTWTPHDEPAPDDWCVTWDREANGYRLPTDAEWQVVCRAGSTGPRYGNLDDIAWYADNSQGSLHPVAKKMPNAWGLFDTLGGVWEWCWDLYNAEVYGSYRIIRGGGWSDPHWSCRAGVRRKTNPQAAFDDLGLRLARTITG</sequence>
<accession>A0A7Z0DPG5</accession>
<keyword evidence="3" id="KW-1185">Reference proteome</keyword>
<dbReference type="Pfam" id="PF03781">
    <property type="entry name" value="FGE-sulfatase"/>
    <property type="match status" value="1"/>
</dbReference>
<gene>
    <name evidence="2" type="ORF">BJ988_003931</name>
</gene>
<evidence type="ECO:0000313" key="2">
    <source>
        <dbReference type="EMBL" id="NYI79283.1"/>
    </source>
</evidence>
<proteinExistence type="predicted"/>
<dbReference type="AlphaFoldDB" id="A0A7Z0DPG5"/>
<dbReference type="SUPFAM" id="SSF56436">
    <property type="entry name" value="C-type lectin-like"/>
    <property type="match status" value="1"/>
</dbReference>
<evidence type="ECO:0000313" key="3">
    <source>
        <dbReference type="Proteomes" id="UP000564496"/>
    </source>
</evidence>
<organism evidence="2 3">
    <name type="scientific">Nocardioides panzhihuensis</name>
    <dbReference type="NCBI Taxonomy" id="860243"/>
    <lineage>
        <taxon>Bacteria</taxon>
        <taxon>Bacillati</taxon>
        <taxon>Actinomycetota</taxon>
        <taxon>Actinomycetes</taxon>
        <taxon>Propionibacteriales</taxon>
        <taxon>Nocardioidaceae</taxon>
        <taxon>Nocardioides</taxon>
    </lineage>
</organism>
<dbReference type="InterPro" id="IPR016187">
    <property type="entry name" value="CTDL_fold"/>
</dbReference>
<dbReference type="GO" id="GO:0120147">
    <property type="term" value="F:formylglycine-generating oxidase activity"/>
    <property type="evidence" value="ECO:0007669"/>
    <property type="project" value="TreeGrafter"/>
</dbReference>
<feature type="domain" description="Sulfatase-modifying factor enzyme-like" evidence="1">
    <location>
        <begin position="28"/>
        <end position="237"/>
    </location>
</feature>
<dbReference type="PANTHER" id="PTHR23150:SF19">
    <property type="entry name" value="FORMYLGLYCINE-GENERATING ENZYME"/>
    <property type="match status" value="1"/>
</dbReference>
<name>A0A7Z0DPG5_9ACTN</name>